<evidence type="ECO:0000313" key="1">
    <source>
        <dbReference type="EMBL" id="KAA8548423.1"/>
    </source>
</evidence>
<dbReference type="SUPFAM" id="SSF52047">
    <property type="entry name" value="RNI-like"/>
    <property type="match status" value="1"/>
</dbReference>
<organism evidence="1 2">
    <name type="scientific">Nyssa sinensis</name>
    <dbReference type="NCBI Taxonomy" id="561372"/>
    <lineage>
        <taxon>Eukaryota</taxon>
        <taxon>Viridiplantae</taxon>
        <taxon>Streptophyta</taxon>
        <taxon>Embryophyta</taxon>
        <taxon>Tracheophyta</taxon>
        <taxon>Spermatophyta</taxon>
        <taxon>Magnoliopsida</taxon>
        <taxon>eudicotyledons</taxon>
        <taxon>Gunneridae</taxon>
        <taxon>Pentapetalae</taxon>
        <taxon>asterids</taxon>
        <taxon>Cornales</taxon>
        <taxon>Nyssaceae</taxon>
        <taxon>Nyssa</taxon>
    </lineage>
</organism>
<dbReference type="Proteomes" id="UP000325577">
    <property type="component" value="Linkage Group LG0"/>
</dbReference>
<dbReference type="OrthoDB" id="1929062at2759"/>
<protein>
    <recommendedName>
        <fullName evidence="3">FBD domain-containing protein</fullName>
    </recommendedName>
</protein>
<dbReference type="PANTHER" id="PTHR38926:SF5">
    <property type="entry name" value="F-BOX AND LEUCINE-RICH REPEAT PROTEIN 6"/>
    <property type="match status" value="1"/>
</dbReference>
<dbReference type="PANTHER" id="PTHR38926">
    <property type="entry name" value="F-BOX DOMAIN CONTAINING PROTEIN, EXPRESSED"/>
    <property type="match status" value="1"/>
</dbReference>
<keyword evidence="2" id="KW-1185">Reference proteome</keyword>
<dbReference type="EMBL" id="CM018031">
    <property type="protein sequence ID" value="KAA8548423.1"/>
    <property type="molecule type" value="Genomic_DNA"/>
</dbReference>
<dbReference type="AlphaFoldDB" id="A0A5J5BYZ0"/>
<evidence type="ECO:0000313" key="2">
    <source>
        <dbReference type="Proteomes" id="UP000325577"/>
    </source>
</evidence>
<reference evidence="1 2" key="1">
    <citation type="submission" date="2019-09" db="EMBL/GenBank/DDBJ databases">
        <title>A chromosome-level genome assembly of the Chinese tupelo Nyssa sinensis.</title>
        <authorList>
            <person name="Yang X."/>
            <person name="Kang M."/>
            <person name="Yang Y."/>
            <person name="Xiong H."/>
            <person name="Wang M."/>
            <person name="Zhang Z."/>
            <person name="Wang Z."/>
            <person name="Wu H."/>
            <person name="Ma T."/>
            <person name="Liu J."/>
            <person name="Xi Z."/>
        </authorList>
    </citation>
    <scope>NUCLEOTIDE SEQUENCE [LARGE SCALE GENOMIC DNA]</scope>
    <source>
        <strain evidence="1">J267</strain>
        <tissue evidence="1">Leaf</tissue>
    </source>
</reference>
<gene>
    <name evidence="1" type="ORF">F0562_000107</name>
</gene>
<name>A0A5J5BYZ0_9ASTE</name>
<dbReference type="InterPro" id="IPR032675">
    <property type="entry name" value="LRR_dom_sf"/>
</dbReference>
<dbReference type="Gene3D" id="3.80.10.10">
    <property type="entry name" value="Ribonuclease Inhibitor"/>
    <property type="match status" value="1"/>
</dbReference>
<evidence type="ECO:0008006" key="3">
    <source>
        <dbReference type="Google" id="ProtNLM"/>
    </source>
</evidence>
<accession>A0A5J5BYZ0</accession>
<sequence length="216" mass="24168">MGRFKHGLFGECAREIGNGITVLGHSPLRFSITKFIKSIINRSNGSAVLLVLPRGCPVDALIYVANECTALKHLALPSSLIPRQYFTIPNLVCKMKNLEMLTLEDSSNLQETLTPVSLHCKNLVGLDFTPGFALVHILEDEASAIVTLLPNIKHLGLRHTFLQRKFLVMILQGCKELVHLDVRNSIGFNVDDEILKLTSHIRTFMYEGSREFIMVL</sequence>
<proteinExistence type="predicted"/>